<reference evidence="4" key="1">
    <citation type="submission" date="2022-12" db="EMBL/GenBank/DDBJ databases">
        <title>Reference genome sequencing for broad-spectrum identification of bacterial and archaeal isolates by mass spectrometry.</title>
        <authorList>
            <person name="Sekiguchi Y."/>
            <person name="Tourlousse D.M."/>
        </authorList>
    </citation>
    <scope>NUCLEOTIDE SEQUENCE</scope>
    <source>
        <strain evidence="4">LLR39Z86</strain>
    </source>
</reference>
<dbReference type="EMBL" id="BSDT01000001">
    <property type="protein sequence ID" value="GLI43115.1"/>
    <property type="molecule type" value="Genomic_DNA"/>
</dbReference>
<evidence type="ECO:0000313" key="4">
    <source>
        <dbReference type="EMBL" id="GLI43115.1"/>
    </source>
</evidence>
<evidence type="ECO:0000259" key="2">
    <source>
        <dbReference type="Pfam" id="PF02543"/>
    </source>
</evidence>
<feature type="domain" description="Carbamoyltransferase" evidence="2">
    <location>
        <begin position="118"/>
        <end position="359"/>
    </location>
</feature>
<dbReference type="PANTHER" id="PTHR34847:SF1">
    <property type="entry name" value="NODULATION PROTEIN U"/>
    <property type="match status" value="1"/>
</dbReference>
<dbReference type="SUPFAM" id="SSF53067">
    <property type="entry name" value="Actin-like ATPase domain"/>
    <property type="match status" value="1"/>
</dbReference>
<dbReference type="Pfam" id="PF02543">
    <property type="entry name" value="Carbam_trans_N"/>
    <property type="match status" value="2"/>
</dbReference>
<keyword evidence="5" id="KW-1185">Reference proteome</keyword>
<feature type="domain" description="Carbamoyltransferase C-terminal" evidence="3">
    <location>
        <begin position="411"/>
        <end position="549"/>
    </location>
</feature>
<dbReference type="GO" id="GO:0003824">
    <property type="term" value="F:catalytic activity"/>
    <property type="evidence" value="ECO:0007669"/>
    <property type="project" value="InterPro"/>
</dbReference>
<comment type="caution">
    <text evidence="4">The sequence shown here is derived from an EMBL/GenBank/DDBJ whole genome shotgun (WGS) entry which is preliminary data.</text>
</comment>
<evidence type="ECO:0000313" key="5">
    <source>
        <dbReference type="Proteomes" id="UP001144313"/>
    </source>
</evidence>
<dbReference type="InterPro" id="IPR038152">
    <property type="entry name" value="Carbam_trans_C_sf"/>
</dbReference>
<sequence>MIVCGLKLTHDGAVALIDGDRLVFSVEMEKLGNGARHGQVADLAVVTELLADFGYRPDQVDRWVVDGWDGAKFGQVSLESDGEPVLLQLAPYRETEAVPNLFEPGFDGTLPIGGKARPYTSHVHVAGHVASSYGLSPFGQRRESALVLVWDGGSFPRLYHVDPDGTVENGGALFPLTGHTYAVAAHHFGPFHWDERPASVNEDLSVAGKLMAYIALGSPKEDVIAVLREKYEENFLGSEALAVGYRHAVGGFGSTSEPVLDYLHHYFREVKRIVRGDGASGASDADVLASVHVFLERLLSEQLRARVREWKGEGPWKLCFVGGCALNIKWNSRLRALDEFEDVWVPPFPNDSGSAIGAAALGRENPAAPVDWHVKLGPALKPLDEVPEGWSAAAVDEAELGRILHRTGEPCVVLDGRAELGPRALGSRSIIAPATSPKMKDRLNEVKDREPYRPVAPICLEEAAPGVFTPGTPDPYMLFDHEVRPEWRARIPAIVHLDGTARLQTVGRGDGAVRRLLESYFEASGIPVLCNTSANLKGSGFFPDVASALAWGRVDLVWSEGTLYRRNSG</sequence>
<dbReference type="RefSeq" id="WP_270113446.1">
    <property type="nucleotide sequence ID" value="NZ_BAAAOL010000017.1"/>
</dbReference>
<dbReference type="Gene3D" id="3.90.870.20">
    <property type="entry name" value="Carbamoyltransferase, C-terminal domain"/>
    <property type="match status" value="1"/>
</dbReference>
<dbReference type="Gene3D" id="3.30.420.40">
    <property type="match status" value="1"/>
</dbReference>
<dbReference type="PANTHER" id="PTHR34847">
    <property type="entry name" value="NODULATION PROTEIN U"/>
    <property type="match status" value="1"/>
</dbReference>
<evidence type="ECO:0000259" key="3">
    <source>
        <dbReference type="Pfam" id="PF16861"/>
    </source>
</evidence>
<dbReference type="Pfam" id="PF16861">
    <property type="entry name" value="Carbam_trans_C"/>
    <property type="match status" value="1"/>
</dbReference>
<accession>A0A9W6G8C3</accession>
<evidence type="ECO:0000256" key="1">
    <source>
        <dbReference type="ARBA" id="ARBA00006129"/>
    </source>
</evidence>
<comment type="similarity">
    <text evidence="1">Belongs to the NodU/CmcH family.</text>
</comment>
<proteinExistence type="inferred from homology"/>
<dbReference type="InterPro" id="IPR031730">
    <property type="entry name" value="Carbam_trans_C"/>
</dbReference>
<gene>
    <name evidence="4" type="primary">nodU</name>
    <name evidence="4" type="ORF">GALLR39Z86_29650</name>
</gene>
<dbReference type="Proteomes" id="UP001144313">
    <property type="component" value="Unassembled WGS sequence"/>
</dbReference>
<name>A0A9W6G8C3_9ACTN</name>
<dbReference type="AlphaFoldDB" id="A0A9W6G8C3"/>
<feature type="domain" description="Carbamoyltransferase" evidence="2">
    <location>
        <begin position="3"/>
        <end position="92"/>
    </location>
</feature>
<dbReference type="InterPro" id="IPR043129">
    <property type="entry name" value="ATPase_NBD"/>
</dbReference>
<protein>
    <submittedName>
        <fullName evidence="4">Nodulation protein U</fullName>
    </submittedName>
</protein>
<organism evidence="4 5">
    <name type="scientific">Glycomyces algeriensis</name>
    <dbReference type="NCBI Taxonomy" id="256037"/>
    <lineage>
        <taxon>Bacteria</taxon>
        <taxon>Bacillati</taxon>
        <taxon>Actinomycetota</taxon>
        <taxon>Actinomycetes</taxon>
        <taxon>Glycomycetales</taxon>
        <taxon>Glycomycetaceae</taxon>
        <taxon>Glycomyces</taxon>
    </lineage>
</organism>
<dbReference type="InterPro" id="IPR051338">
    <property type="entry name" value="NodU/CmcH_Carbamoyltrnsfr"/>
</dbReference>
<dbReference type="InterPro" id="IPR003696">
    <property type="entry name" value="Carbtransf_dom"/>
</dbReference>